<comment type="caution">
    <text evidence="2">The sequence shown here is derived from an EMBL/GenBank/DDBJ whole genome shotgun (WGS) entry which is preliminary data.</text>
</comment>
<dbReference type="AlphaFoldDB" id="A0A7Y8C166"/>
<evidence type="ECO:0000313" key="3">
    <source>
        <dbReference type="Proteomes" id="UP000539985"/>
    </source>
</evidence>
<evidence type="ECO:0000313" key="2">
    <source>
        <dbReference type="EMBL" id="NWB94907.1"/>
    </source>
</evidence>
<protein>
    <submittedName>
        <fullName evidence="2">Uncharacterized protein</fullName>
    </submittedName>
</protein>
<dbReference type="EMBL" id="JACAQB010000003">
    <property type="protein sequence ID" value="NWB94907.1"/>
    <property type="molecule type" value="Genomic_DNA"/>
</dbReference>
<reference evidence="2 3" key="1">
    <citation type="submission" date="2020-04" db="EMBL/GenBank/DDBJ databases">
        <title>Molecular characterization of pseudomonads from Agaricus bisporus reveal novel blotch 2 pathogens in Western Europe.</title>
        <authorList>
            <person name="Taparia T."/>
            <person name="Krijger M."/>
            <person name="Haynes E."/>
            <person name="Elpinstone J.G."/>
            <person name="Noble R."/>
            <person name="Van Der Wolf J."/>
        </authorList>
    </citation>
    <scope>NUCLEOTIDE SEQUENCE [LARGE SCALE GENOMIC DNA]</scope>
    <source>
        <strain evidence="2 3">H7001</strain>
    </source>
</reference>
<dbReference type="Proteomes" id="UP000539985">
    <property type="component" value="Unassembled WGS sequence"/>
</dbReference>
<dbReference type="NCBIfam" id="NF041599">
    <property type="entry name" value="reg_PtrA_PA2808"/>
    <property type="match status" value="1"/>
</dbReference>
<keyword evidence="1" id="KW-0732">Signal</keyword>
<organism evidence="2 3">
    <name type="scientific">Pseudomonas gingeri</name>
    <dbReference type="NCBI Taxonomy" id="117681"/>
    <lineage>
        <taxon>Bacteria</taxon>
        <taxon>Pseudomonadati</taxon>
        <taxon>Pseudomonadota</taxon>
        <taxon>Gammaproteobacteria</taxon>
        <taxon>Pseudomonadales</taxon>
        <taxon>Pseudomonadaceae</taxon>
        <taxon>Pseudomonas</taxon>
    </lineage>
</organism>
<accession>A0A7Y8C166</accession>
<proteinExistence type="predicted"/>
<dbReference type="RefSeq" id="WP_177092753.1">
    <property type="nucleotide sequence ID" value="NZ_JACAOS010000024.1"/>
</dbReference>
<evidence type="ECO:0000256" key="1">
    <source>
        <dbReference type="SAM" id="SignalP"/>
    </source>
</evidence>
<name>A0A7Y8C166_9PSED</name>
<sequence>MKPFNLFLSLALLIAPAAALAEGGSSKVTARMQAQRDQSMARFLEREDAKTIVSAQEAAKARAEARIANSAIDRSVDQP</sequence>
<feature type="signal peptide" evidence="1">
    <location>
        <begin position="1"/>
        <end position="21"/>
    </location>
</feature>
<feature type="chain" id="PRO_5030997046" evidence="1">
    <location>
        <begin position="22"/>
        <end position="79"/>
    </location>
</feature>
<gene>
    <name evidence="2" type="ORF">HX882_03265</name>
</gene>